<name>A0A2S7MWV4_9BACI</name>
<feature type="DNA-binding region" description="H-T-H motif" evidence="3">
    <location>
        <begin position="33"/>
        <end position="52"/>
    </location>
</feature>
<keyword evidence="2 3" id="KW-0238">DNA-binding</keyword>
<dbReference type="RefSeq" id="WP_104850398.1">
    <property type="nucleotide sequence ID" value="NZ_PKOZ01000012.1"/>
</dbReference>
<dbReference type="InterPro" id="IPR009057">
    <property type="entry name" value="Homeodomain-like_sf"/>
</dbReference>
<dbReference type="AlphaFoldDB" id="A0A2S7MWV4"/>
<dbReference type="EMBL" id="PKOZ01000012">
    <property type="protein sequence ID" value="PQD94230.1"/>
    <property type="molecule type" value="Genomic_DNA"/>
</dbReference>
<evidence type="ECO:0000256" key="2">
    <source>
        <dbReference type="ARBA" id="ARBA00023125"/>
    </source>
</evidence>
<keyword evidence="6" id="KW-1185">Reference proteome</keyword>
<dbReference type="PANTHER" id="PTHR43479:SF7">
    <property type="entry name" value="TETR-FAMILY TRANSCRIPTIONAL REGULATOR"/>
    <property type="match status" value="1"/>
</dbReference>
<dbReference type="InterPro" id="IPR001647">
    <property type="entry name" value="HTH_TetR"/>
</dbReference>
<evidence type="ECO:0000259" key="4">
    <source>
        <dbReference type="PROSITE" id="PS50977"/>
    </source>
</evidence>
<feature type="domain" description="HTH tetR-type" evidence="4">
    <location>
        <begin position="10"/>
        <end position="70"/>
    </location>
</feature>
<sequence length="193" mass="21937">MAGNEDRRAVRTKGNLKKALLALLKEKDLLDITITEVAQLAGCNRVTFYSHYKDLQALLSAIVDDYLEGLVDNFRRSFKNQKSIAANDVDRQLPIFEFIYENQFIFSLILKGVVLPGSQNQFCESLVKVSGTELELKEKSVVEIPVLNYFSTYGSLGFFLYWAMGDFKEPPEVMAKKLAYLQGKMFVEAKVRT</sequence>
<dbReference type="Pfam" id="PF14278">
    <property type="entry name" value="TetR_C_8"/>
    <property type="match status" value="1"/>
</dbReference>
<reference evidence="5 6" key="1">
    <citation type="submission" date="2017-12" db="EMBL/GenBank/DDBJ databases">
        <title>Taxonomic description and draft genome of Pradoshia cofamensis Gen. nov., sp. nov., a thermotolerant bacillale isolated from anterior gut of earthworm Eisenia fetida.</title>
        <authorList>
            <person name="Saha T."/>
            <person name="Chakraborty R."/>
        </authorList>
    </citation>
    <scope>NUCLEOTIDE SEQUENCE [LARGE SCALE GENOMIC DNA]</scope>
    <source>
        <strain evidence="5 6">EAG3</strain>
    </source>
</reference>
<dbReference type="InterPro" id="IPR039532">
    <property type="entry name" value="TetR_C_Firmicutes"/>
</dbReference>
<keyword evidence="1" id="KW-0678">Repressor</keyword>
<dbReference type="InterPro" id="IPR050624">
    <property type="entry name" value="HTH-type_Tx_Regulator"/>
</dbReference>
<dbReference type="OrthoDB" id="9810250at2"/>
<evidence type="ECO:0000313" key="5">
    <source>
        <dbReference type="EMBL" id="PQD94230.1"/>
    </source>
</evidence>
<proteinExistence type="predicted"/>
<comment type="caution">
    <text evidence="5">The sequence shown here is derived from an EMBL/GenBank/DDBJ whole genome shotgun (WGS) entry which is preliminary data.</text>
</comment>
<evidence type="ECO:0000256" key="3">
    <source>
        <dbReference type="PROSITE-ProRule" id="PRU00335"/>
    </source>
</evidence>
<evidence type="ECO:0000313" key="6">
    <source>
        <dbReference type="Proteomes" id="UP000239663"/>
    </source>
</evidence>
<gene>
    <name evidence="5" type="ORF">CYL18_15280</name>
</gene>
<dbReference type="SUPFAM" id="SSF46689">
    <property type="entry name" value="Homeodomain-like"/>
    <property type="match status" value="1"/>
</dbReference>
<organism evidence="5 6">
    <name type="scientific">Pradoshia eiseniae</name>
    <dbReference type="NCBI Taxonomy" id="2064768"/>
    <lineage>
        <taxon>Bacteria</taxon>
        <taxon>Bacillati</taxon>
        <taxon>Bacillota</taxon>
        <taxon>Bacilli</taxon>
        <taxon>Bacillales</taxon>
        <taxon>Bacillaceae</taxon>
        <taxon>Pradoshia</taxon>
    </lineage>
</organism>
<evidence type="ECO:0000256" key="1">
    <source>
        <dbReference type="ARBA" id="ARBA00022491"/>
    </source>
</evidence>
<protein>
    <submittedName>
        <fullName evidence="5">TetR/AcrR family transcriptional regulator</fullName>
    </submittedName>
</protein>
<dbReference type="Gene3D" id="1.10.357.10">
    <property type="entry name" value="Tetracycline Repressor, domain 2"/>
    <property type="match status" value="1"/>
</dbReference>
<dbReference type="GO" id="GO:0003677">
    <property type="term" value="F:DNA binding"/>
    <property type="evidence" value="ECO:0007669"/>
    <property type="project" value="UniProtKB-UniRule"/>
</dbReference>
<dbReference type="PANTHER" id="PTHR43479">
    <property type="entry name" value="ACREF/ENVCD OPERON REPRESSOR-RELATED"/>
    <property type="match status" value="1"/>
</dbReference>
<dbReference type="PROSITE" id="PS50977">
    <property type="entry name" value="HTH_TETR_2"/>
    <property type="match status" value="1"/>
</dbReference>
<accession>A0A2S7MWV4</accession>
<dbReference type="Proteomes" id="UP000239663">
    <property type="component" value="Unassembled WGS sequence"/>
</dbReference>